<keyword evidence="6" id="KW-0443">Lipid metabolism</keyword>
<keyword evidence="9" id="KW-0012">Acyltransferase</keyword>
<dbReference type="GO" id="GO:0007007">
    <property type="term" value="P:inner mitochondrial membrane organization"/>
    <property type="evidence" value="ECO:0007669"/>
    <property type="project" value="TreeGrafter"/>
</dbReference>
<dbReference type="SMART" id="SM00563">
    <property type="entry name" value="PlsC"/>
    <property type="match status" value="1"/>
</dbReference>
<evidence type="ECO:0000256" key="13">
    <source>
        <dbReference type="RuleBase" id="RU365062"/>
    </source>
</evidence>
<evidence type="ECO:0000256" key="12">
    <source>
        <dbReference type="ARBA" id="ARBA00049543"/>
    </source>
</evidence>
<dbReference type="GO" id="GO:0035965">
    <property type="term" value="P:cardiolipin acyl-chain remodeling"/>
    <property type="evidence" value="ECO:0007669"/>
    <property type="project" value="TreeGrafter"/>
</dbReference>
<evidence type="ECO:0000256" key="2">
    <source>
        <dbReference type="ARBA" id="ARBA00010524"/>
    </source>
</evidence>
<keyword evidence="3" id="KW-0808">Transferase</keyword>
<dbReference type="AlphaFoldDB" id="A0A915E8K6"/>
<dbReference type="WBParaSite" id="jg321.1">
    <property type="protein sequence ID" value="jg321.1"/>
    <property type="gene ID" value="jg321"/>
</dbReference>
<evidence type="ECO:0000256" key="9">
    <source>
        <dbReference type="ARBA" id="ARBA00023315"/>
    </source>
</evidence>
<dbReference type="Pfam" id="PF01553">
    <property type="entry name" value="Acyltransferase"/>
    <property type="match status" value="1"/>
</dbReference>
<evidence type="ECO:0000256" key="1">
    <source>
        <dbReference type="ARBA" id="ARBA00004137"/>
    </source>
</evidence>
<keyword evidence="15" id="KW-1185">Reference proteome</keyword>
<dbReference type="PANTHER" id="PTHR12497">
    <property type="entry name" value="TAZ PROTEIN TAFAZZIN"/>
    <property type="match status" value="1"/>
</dbReference>
<proteinExistence type="inferred from homology"/>
<protein>
    <recommendedName>
        <fullName evidence="13">Tafazzin family protein</fullName>
    </recommendedName>
</protein>
<comment type="catalytic activity">
    <reaction evidence="12">
        <text>1,2-di-(9Z-octadecenoyl)-sn-glycero-3-phosphocholine + 1-hexadecanoyl-sn-glycero-3-phosphocholine = 1-hexadecanoyl-2-(9Z-octadecenoyl)-sn-glycero-3-phosphocholine + 1-(9Z-octadecenoyl)-sn-glycero-3-phosphocholine</text>
        <dbReference type="Rhea" id="RHEA:43816"/>
        <dbReference type="ChEBI" id="CHEBI:28610"/>
        <dbReference type="ChEBI" id="CHEBI:72998"/>
        <dbReference type="ChEBI" id="CHEBI:73001"/>
        <dbReference type="ChEBI" id="CHEBI:74669"/>
    </reaction>
    <physiologicalReaction direction="left-to-right" evidence="12">
        <dbReference type="Rhea" id="RHEA:43817"/>
    </physiologicalReaction>
    <physiologicalReaction direction="right-to-left" evidence="12">
        <dbReference type="Rhea" id="RHEA:43818"/>
    </physiologicalReaction>
</comment>
<dbReference type="GO" id="GO:0047184">
    <property type="term" value="F:1-acylglycerophosphocholine O-acyltransferase activity"/>
    <property type="evidence" value="ECO:0007669"/>
    <property type="project" value="TreeGrafter"/>
</dbReference>
<dbReference type="GO" id="GO:0005741">
    <property type="term" value="C:mitochondrial outer membrane"/>
    <property type="evidence" value="ECO:0007669"/>
    <property type="project" value="UniProtKB-SubCell"/>
</dbReference>
<evidence type="ECO:0000259" key="14">
    <source>
        <dbReference type="SMART" id="SM00563"/>
    </source>
</evidence>
<evidence type="ECO:0000256" key="4">
    <source>
        <dbReference type="ARBA" id="ARBA00022787"/>
    </source>
</evidence>
<evidence type="ECO:0000256" key="11">
    <source>
        <dbReference type="ARBA" id="ARBA00047906"/>
    </source>
</evidence>
<comment type="subcellular location">
    <subcellularLocation>
        <location evidence="1">Mitochondrion inner membrane</location>
        <topology evidence="1">Peripheral membrane protein</topology>
        <orientation evidence="1">Intermembrane side</orientation>
    </subcellularLocation>
    <subcellularLocation>
        <location evidence="10">Mitochondrion outer membrane</location>
        <topology evidence="10">Peripheral membrane protein</topology>
        <orientation evidence="10">Intermembrane side</orientation>
    </subcellularLocation>
</comment>
<evidence type="ECO:0000256" key="10">
    <source>
        <dbReference type="ARBA" id="ARBA00024323"/>
    </source>
</evidence>
<dbReference type="Proteomes" id="UP000887574">
    <property type="component" value="Unplaced"/>
</dbReference>
<comment type="similarity">
    <text evidence="2 13">Belongs to the taffazin family.</text>
</comment>
<dbReference type="GO" id="GO:0005743">
    <property type="term" value="C:mitochondrial inner membrane"/>
    <property type="evidence" value="ECO:0007669"/>
    <property type="project" value="UniProtKB-SubCell"/>
</dbReference>
<keyword evidence="8" id="KW-0472">Membrane</keyword>
<keyword evidence="5" id="KW-0999">Mitochondrion inner membrane</keyword>
<feature type="domain" description="Phospholipid/glycerol acyltransferase" evidence="14">
    <location>
        <begin position="71"/>
        <end position="172"/>
    </location>
</feature>
<comment type="catalytic activity">
    <reaction evidence="11">
        <text>1'-[1,2-diacyl-sn-glycero-3-phospho],3'-[1-acyl-sn-glycero-3-phospho]-glycerol + a 1,2-diacyl-sn-glycero-3-phosphocholine = a cardiolipin + a 1-acyl-sn-glycero-3-phosphocholine</text>
        <dbReference type="Rhea" id="RHEA:33731"/>
        <dbReference type="ChEBI" id="CHEBI:57643"/>
        <dbReference type="ChEBI" id="CHEBI:58168"/>
        <dbReference type="ChEBI" id="CHEBI:62237"/>
        <dbReference type="ChEBI" id="CHEBI:64743"/>
    </reaction>
    <physiologicalReaction direction="left-to-right" evidence="11">
        <dbReference type="Rhea" id="RHEA:33732"/>
    </physiologicalReaction>
    <physiologicalReaction direction="right-to-left" evidence="11">
        <dbReference type="Rhea" id="RHEA:33733"/>
    </physiologicalReaction>
</comment>
<keyword evidence="7" id="KW-0496">Mitochondrion</keyword>
<organism evidence="15 16">
    <name type="scientific">Ditylenchus dipsaci</name>
    <dbReference type="NCBI Taxonomy" id="166011"/>
    <lineage>
        <taxon>Eukaryota</taxon>
        <taxon>Metazoa</taxon>
        <taxon>Ecdysozoa</taxon>
        <taxon>Nematoda</taxon>
        <taxon>Chromadorea</taxon>
        <taxon>Rhabditida</taxon>
        <taxon>Tylenchina</taxon>
        <taxon>Tylenchomorpha</taxon>
        <taxon>Sphaerularioidea</taxon>
        <taxon>Anguinidae</taxon>
        <taxon>Anguininae</taxon>
        <taxon>Ditylenchus</taxon>
    </lineage>
</organism>
<evidence type="ECO:0000256" key="7">
    <source>
        <dbReference type="ARBA" id="ARBA00023128"/>
    </source>
</evidence>
<evidence type="ECO:0000256" key="5">
    <source>
        <dbReference type="ARBA" id="ARBA00022792"/>
    </source>
</evidence>
<reference evidence="16" key="1">
    <citation type="submission" date="2022-11" db="UniProtKB">
        <authorList>
            <consortium name="WormBaseParasite"/>
        </authorList>
    </citation>
    <scope>IDENTIFICATION</scope>
</reference>
<dbReference type="SUPFAM" id="SSF69593">
    <property type="entry name" value="Glycerol-3-phosphate (1)-acyltransferase"/>
    <property type="match status" value="1"/>
</dbReference>
<dbReference type="PANTHER" id="PTHR12497:SF0">
    <property type="entry name" value="TAFAZZIN"/>
    <property type="match status" value="1"/>
</dbReference>
<evidence type="ECO:0000313" key="15">
    <source>
        <dbReference type="Proteomes" id="UP000887574"/>
    </source>
</evidence>
<dbReference type="PRINTS" id="PR00979">
    <property type="entry name" value="TAFAZZIN"/>
</dbReference>
<evidence type="ECO:0000256" key="3">
    <source>
        <dbReference type="ARBA" id="ARBA00022679"/>
    </source>
</evidence>
<keyword evidence="4" id="KW-1000">Mitochondrion outer membrane</keyword>
<dbReference type="InterPro" id="IPR000872">
    <property type="entry name" value="Tafazzin"/>
</dbReference>
<sequence length="197" mass="22895">MSAKPPPPIPTGLNFEWPFPKKPSLFYKIKSRLTLSLVYLTSKTLFCGLNKMVVRNKQTFLNLLEDTSKPLITVSNHRSNVDDPLFWHVFSFREFFRNIDRWRYTLTAHNICFTKPLHTYFFSLVDFCIDALSKNGWVHMFPEGKVTKVGIARLISESKTPPTLLPIWFNGMREVWPESPPYYPRIGKVVEVVVGAR</sequence>
<evidence type="ECO:0000256" key="8">
    <source>
        <dbReference type="ARBA" id="ARBA00023136"/>
    </source>
</evidence>
<dbReference type="InterPro" id="IPR002123">
    <property type="entry name" value="Plipid/glycerol_acylTrfase"/>
</dbReference>
<evidence type="ECO:0000256" key="6">
    <source>
        <dbReference type="ARBA" id="ARBA00023098"/>
    </source>
</evidence>
<accession>A0A915E8K6</accession>
<evidence type="ECO:0000313" key="16">
    <source>
        <dbReference type="WBParaSite" id="jg321.1"/>
    </source>
</evidence>
<name>A0A915E8K6_9BILA</name>